<dbReference type="EMBL" id="CP121106">
    <property type="protein sequence ID" value="WFL79078.1"/>
    <property type="molecule type" value="Genomic_DNA"/>
</dbReference>
<dbReference type="Gene3D" id="3.30.540.10">
    <property type="entry name" value="Fructose-1,6-Bisphosphatase, subunit A, domain 1"/>
    <property type="match status" value="1"/>
</dbReference>
<dbReference type="PROSITE" id="PS00629">
    <property type="entry name" value="IMP_1"/>
    <property type="match status" value="1"/>
</dbReference>
<evidence type="ECO:0000256" key="2">
    <source>
        <dbReference type="ARBA" id="ARBA00022723"/>
    </source>
</evidence>
<name>A0ABY8FVN6_9SPHN</name>
<accession>A0ABY8FVN6</accession>
<keyword evidence="4" id="KW-0460">Magnesium</keyword>
<dbReference type="PRINTS" id="PR00377">
    <property type="entry name" value="IMPHPHTASES"/>
</dbReference>
<dbReference type="Pfam" id="PF00459">
    <property type="entry name" value="Inositol_P"/>
    <property type="match status" value="1"/>
</dbReference>
<protein>
    <submittedName>
        <fullName evidence="5">Inositol monophosphatase family protein</fullName>
    </submittedName>
</protein>
<evidence type="ECO:0000313" key="5">
    <source>
        <dbReference type="EMBL" id="WFL79078.1"/>
    </source>
</evidence>
<keyword evidence="6" id="KW-1185">Reference proteome</keyword>
<keyword evidence="3" id="KW-0378">Hydrolase</keyword>
<keyword evidence="2" id="KW-0479">Metal-binding</keyword>
<dbReference type="SUPFAM" id="SSF56655">
    <property type="entry name" value="Carbohydrate phosphatase"/>
    <property type="match status" value="1"/>
</dbReference>
<proteinExistence type="inferred from homology"/>
<dbReference type="PANTHER" id="PTHR20854:SF4">
    <property type="entry name" value="INOSITOL-1-MONOPHOSPHATASE-RELATED"/>
    <property type="match status" value="1"/>
</dbReference>
<dbReference type="InterPro" id="IPR020583">
    <property type="entry name" value="Inositol_monoP_metal-BS"/>
</dbReference>
<sequence>MREVTQRAILPRFRNLSDGDVIEKASDDLVTIADREAEDMLAEGLAALDPSLAIVGEEAAHADPAVLGALGGDCWIVDPIDGTHNFAHGKPPFGIILAQASGGLCHSGWIYDCLSDRFCHVHRGAGAFVDGERIASRTTGEAPPVAAIARIFLTEEQRALVDARLAPHYRLVDIPRCAAEQYPRLALGENDVSSFKRTLPWDHGAGVLWLNEAGGKAARLDGSEYRVDEHEKPGLIGASTPAIWDEFAKRALAPRD</sequence>
<gene>
    <name evidence="5" type="ORF">P7228_12700</name>
</gene>
<dbReference type="Proteomes" id="UP001215827">
    <property type="component" value="Chromosome"/>
</dbReference>
<dbReference type="RefSeq" id="WP_278017767.1">
    <property type="nucleotide sequence ID" value="NZ_CP121106.1"/>
</dbReference>
<organism evidence="5 6">
    <name type="scientific">Altererythrobacter arenosus</name>
    <dbReference type="NCBI Taxonomy" id="3032592"/>
    <lineage>
        <taxon>Bacteria</taxon>
        <taxon>Pseudomonadati</taxon>
        <taxon>Pseudomonadota</taxon>
        <taxon>Alphaproteobacteria</taxon>
        <taxon>Sphingomonadales</taxon>
        <taxon>Erythrobacteraceae</taxon>
        <taxon>Altererythrobacter</taxon>
    </lineage>
</organism>
<dbReference type="InterPro" id="IPR000760">
    <property type="entry name" value="Inositol_monophosphatase-like"/>
</dbReference>
<evidence type="ECO:0000313" key="6">
    <source>
        <dbReference type="Proteomes" id="UP001215827"/>
    </source>
</evidence>
<evidence type="ECO:0000256" key="1">
    <source>
        <dbReference type="ARBA" id="ARBA00009759"/>
    </source>
</evidence>
<dbReference type="Gene3D" id="3.40.190.80">
    <property type="match status" value="1"/>
</dbReference>
<comment type="similarity">
    <text evidence="1">Belongs to the inositol monophosphatase superfamily.</text>
</comment>
<reference evidence="5 6" key="1">
    <citation type="submission" date="2023-03" db="EMBL/GenBank/DDBJ databases">
        <title>Altererythrobacter sp. CAU 1644 isolated from sand.</title>
        <authorList>
            <person name="Kim W."/>
        </authorList>
    </citation>
    <scope>NUCLEOTIDE SEQUENCE [LARGE SCALE GENOMIC DNA]</scope>
    <source>
        <strain evidence="5 6">CAU 1644</strain>
    </source>
</reference>
<dbReference type="PANTHER" id="PTHR20854">
    <property type="entry name" value="INOSITOL MONOPHOSPHATASE"/>
    <property type="match status" value="1"/>
</dbReference>
<evidence type="ECO:0000256" key="4">
    <source>
        <dbReference type="ARBA" id="ARBA00022842"/>
    </source>
</evidence>
<evidence type="ECO:0000256" key="3">
    <source>
        <dbReference type="ARBA" id="ARBA00022801"/>
    </source>
</evidence>